<dbReference type="GO" id="GO:0006487">
    <property type="term" value="P:protein N-linked glycosylation"/>
    <property type="evidence" value="ECO:0007669"/>
    <property type="project" value="TreeGrafter"/>
</dbReference>
<evidence type="ECO:0000256" key="4">
    <source>
        <dbReference type="ARBA" id="ARBA00022737"/>
    </source>
</evidence>
<dbReference type="OrthoDB" id="1855897at2"/>
<dbReference type="AlphaFoldDB" id="A0A1M4V2A0"/>
<dbReference type="EMBL" id="FQVI01000003">
    <property type="protein sequence ID" value="SHE63075.1"/>
    <property type="molecule type" value="Genomic_DNA"/>
</dbReference>
<organism evidence="6 7">
    <name type="scientific">Lactonifactor longoviformis DSM 17459</name>
    <dbReference type="NCBI Taxonomy" id="1122155"/>
    <lineage>
        <taxon>Bacteria</taxon>
        <taxon>Bacillati</taxon>
        <taxon>Bacillota</taxon>
        <taxon>Clostridia</taxon>
        <taxon>Eubacteriales</taxon>
        <taxon>Clostridiaceae</taxon>
        <taxon>Lactonifactor</taxon>
    </lineage>
</organism>
<proteinExistence type="predicted"/>
<evidence type="ECO:0000256" key="2">
    <source>
        <dbReference type="ARBA" id="ARBA00012916"/>
    </source>
</evidence>
<dbReference type="GO" id="GO:0004360">
    <property type="term" value="F:glutamine-fructose-6-phosphate transaminase (isomerizing) activity"/>
    <property type="evidence" value="ECO:0007669"/>
    <property type="project" value="UniProtKB-EC"/>
</dbReference>
<keyword evidence="7" id="KW-1185">Reference proteome</keyword>
<gene>
    <name evidence="6" type="ORF">SAMN02745158_01088</name>
</gene>
<dbReference type="GO" id="GO:0006047">
    <property type="term" value="P:UDP-N-acetylglucosamine metabolic process"/>
    <property type="evidence" value="ECO:0007669"/>
    <property type="project" value="TreeGrafter"/>
</dbReference>
<dbReference type="STRING" id="1122155.SAMN02745158_01088"/>
<dbReference type="PROSITE" id="PS51464">
    <property type="entry name" value="SIS"/>
    <property type="match status" value="1"/>
</dbReference>
<dbReference type="Proteomes" id="UP000184245">
    <property type="component" value="Unassembled WGS sequence"/>
</dbReference>
<dbReference type="InterPro" id="IPR046348">
    <property type="entry name" value="SIS_dom_sf"/>
</dbReference>
<dbReference type="RefSeq" id="WP_072849652.1">
    <property type="nucleotide sequence ID" value="NZ_FQVI01000003.1"/>
</dbReference>
<keyword evidence="4" id="KW-0677">Repeat</keyword>
<dbReference type="SUPFAM" id="SSF53697">
    <property type="entry name" value="SIS domain"/>
    <property type="match status" value="1"/>
</dbReference>
<evidence type="ECO:0000313" key="7">
    <source>
        <dbReference type="Proteomes" id="UP000184245"/>
    </source>
</evidence>
<sequence length="380" mass="42063">MVREEYDNPMAQNVRDVPGLCVSQCRLIEEASRLTVSAGEIWDLGRIIVTGCGDSYAAGLAMKPAIEVLTGLPVEVISAVDLARYTPSELLTRQKGTPLVLAVSNSGKVARLGEAIERAGNYGCLTVAVTGSRESRLARVSKKVVELSIPEFVSGNGVRSYLVSMLALLIIAIRIGEVKGRYTMEASQSIRDEICVYAEEFRNIMPDLDEQMFRAAEKYASKELFDFIGSGGNTGTAWFSQAKIIEATGEWATYSDTEGWMHLNCFFKHLSRKLTVQYASAKGPELSRSKELMTAISEMKMDFCVITDSRDLVLPEGTERIWIPGCQKDWMWPLLNYLPVSLLAGYLCELKGEAYGRGCRDSWKVCGTTKLLTESRIEIL</sequence>
<dbReference type="InterPro" id="IPR001347">
    <property type="entry name" value="SIS_dom"/>
</dbReference>
<evidence type="ECO:0000256" key="1">
    <source>
        <dbReference type="ARBA" id="ARBA00001031"/>
    </source>
</evidence>
<dbReference type="PANTHER" id="PTHR10937">
    <property type="entry name" value="GLUCOSAMINE--FRUCTOSE-6-PHOSPHATE AMINOTRANSFERASE, ISOMERIZING"/>
    <property type="match status" value="1"/>
</dbReference>
<comment type="catalytic activity">
    <reaction evidence="1">
        <text>D-fructose 6-phosphate + L-glutamine = D-glucosamine 6-phosphate + L-glutamate</text>
        <dbReference type="Rhea" id="RHEA:13237"/>
        <dbReference type="ChEBI" id="CHEBI:29985"/>
        <dbReference type="ChEBI" id="CHEBI:58359"/>
        <dbReference type="ChEBI" id="CHEBI:58725"/>
        <dbReference type="ChEBI" id="CHEBI:61527"/>
        <dbReference type="EC" id="2.6.1.16"/>
    </reaction>
</comment>
<dbReference type="InterPro" id="IPR035466">
    <property type="entry name" value="GlmS/AgaS_SIS"/>
</dbReference>
<evidence type="ECO:0000256" key="3">
    <source>
        <dbReference type="ARBA" id="ARBA00016090"/>
    </source>
</evidence>
<feature type="domain" description="SIS" evidence="5">
    <location>
        <begin position="37"/>
        <end position="181"/>
    </location>
</feature>
<evidence type="ECO:0000259" key="5">
    <source>
        <dbReference type="PROSITE" id="PS51464"/>
    </source>
</evidence>
<dbReference type="Gene3D" id="3.40.50.10490">
    <property type="entry name" value="Glucose-6-phosphate isomerase like protein, domain 1"/>
    <property type="match status" value="2"/>
</dbReference>
<dbReference type="EC" id="2.6.1.16" evidence="2"/>
<dbReference type="GO" id="GO:0006002">
    <property type="term" value="P:fructose 6-phosphate metabolic process"/>
    <property type="evidence" value="ECO:0007669"/>
    <property type="project" value="TreeGrafter"/>
</dbReference>
<protein>
    <recommendedName>
        <fullName evidence="3">Glutamine--fructose-6-phosphate aminotransferase [isomerizing]</fullName>
        <ecNumber evidence="2">2.6.1.16</ecNumber>
    </recommendedName>
</protein>
<accession>A0A1M4V2A0</accession>
<name>A0A1M4V2A0_9CLOT</name>
<evidence type="ECO:0000313" key="6">
    <source>
        <dbReference type="EMBL" id="SHE63075.1"/>
    </source>
</evidence>
<reference evidence="6 7" key="1">
    <citation type="submission" date="2016-11" db="EMBL/GenBank/DDBJ databases">
        <authorList>
            <person name="Jaros S."/>
            <person name="Januszkiewicz K."/>
            <person name="Wedrychowicz H."/>
        </authorList>
    </citation>
    <scope>NUCLEOTIDE SEQUENCE [LARGE SCALE GENOMIC DNA]</scope>
    <source>
        <strain evidence="6 7">DSM 17459</strain>
    </source>
</reference>
<dbReference type="GO" id="GO:0097367">
    <property type="term" value="F:carbohydrate derivative binding"/>
    <property type="evidence" value="ECO:0007669"/>
    <property type="project" value="InterPro"/>
</dbReference>
<dbReference type="CDD" id="cd05008">
    <property type="entry name" value="SIS_GlmS_GlmD_1"/>
    <property type="match status" value="1"/>
</dbReference>
<dbReference type="Pfam" id="PF01380">
    <property type="entry name" value="SIS"/>
    <property type="match status" value="1"/>
</dbReference>
<dbReference type="PANTHER" id="PTHR10937:SF0">
    <property type="entry name" value="GLUTAMINE--FRUCTOSE-6-PHOSPHATE TRANSAMINASE (ISOMERIZING)"/>
    <property type="match status" value="1"/>
</dbReference>